<proteinExistence type="inferred from homology"/>
<evidence type="ECO:0000256" key="1">
    <source>
        <dbReference type="ARBA" id="ARBA00000693"/>
    </source>
</evidence>
<dbReference type="GO" id="GO:0004150">
    <property type="term" value="F:dihydroneopterin aldolase activity"/>
    <property type="evidence" value="ECO:0007669"/>
    <property type="project" value="UniProtKB-UniRule"/>
</dbReference>
<evidence type="ECO:0000313" key="11">
    <source>
        <dbReference type="Proteomes" id="UP000015462"/>
    </source>
</evidence>
<dbReference type="NCBIfam" id="TIGR00525">
    <property type="entry name" value="folB"/>
    <property type="match status" value="1"/>
</dbReference>
<comment type="function">
    <text evidence="8">Catalyzes the conversion of 7,8-dihydroneopterin to 6-hydroxymethyl-7,8-dihydropterin.</text>
</comment>
<evidence type="ECO:0000259" key="9">
    <source>
        <dbReference type="SMART" id="SM00905"/>
    </source>
</evidence>
<evidence type="ECO:0000256" key="2">
    <source>
        <dbReference type="ARBA" id="ARBA00001353"/>
    </source>
</evidence>
<comment type="catalytic activity">
    <reaction evidence="2 8">
        <text>7,8-dihydroneopterin = 6-hydroxymethyl-7,8-dihydropterin + glycolaldehyde</text>
        <dbReference type="Rhea" id="RHEA:10540"/>
        <dbReference type="ChEBI" id="CHEBI:17001"/>
        <dbReference type="ChEBI" id="CHEBI:17071"/>
        <dbReference type="ChEBI" id="CHEBI:44841"/>
        <dbReference type="EC" id="4.1.2.25"/>
    </reaction>
</comment>
<dbReference type="SMART" id="SM00905">
    <property type="entry name" value="FolB"/>
    <property type="match status" value="1"/>
</dbReference>
<evidence type="ECO:0000256" key="8">
    <source>
        <dbReference type="RuleBase" id="RU362079"/>
    </source>
</evidence>
<dbReference type="FunFam" id="3.30.1130.10:FF:000002">
    <property type="entry name" value="7,8-dihydroneopterin aldolase"/>
    <property type="match status" value="1"/>
</dbReference>
<dbReference type="InterPro" id="IPR006157">
    <property type="entry name" value="FolB_dom"/>
</dbReference>
<dbReference type="InterPro" id="IPR043133">
    <property type="entry name" value="GTP-CH-I_C/QueF"/>
</dbReference>
<keyword evidence="6" id="KW-0413">Isomerase</keyword>
<dbReference type="InterPro" id="IPR006156">
    <property type="entry name" value="Dihydroneopterin_aldolase"/>
</dbReference>
<gene>
    <name evidence="10" type="ORF">L196_05960</name>
</gene>
<organism evidence="10 11">
    <name type="scientific">Cycloclasticus pugetii</name>
    <dbReference type="NCBI Taxonomy" id="34068"/>
    <lineage>
        <taxon>Bacteria</taxon>
        <taxon>Pseudomonadati</taxon>
        <taxon>Pseudomonadota</taxon>
        <taxon>Gammaproteobacteria</taxon>
        <taxon>Thiotrichales</taxon>
        <taxon>Piscirickettsiaceae</taxon>
        <taxon>Cycloclasticus</taxon>
    </lineage>
</organism>
<keyword evidence="11" id="KW-1185">Reference proteome</keyword>
<feature type="domain" description="Dihydroneopterin aldolase/epimerase" evidence="9">
    <location>
        <begin position="4"/>
        <end position="114"/>
    </location>
</feature>
<evidence type="ECO:0000256" key="5">
    <source>
        <dbReference type="ARBA" id="ARBA00022909"/>
    </source>
</evidence>
<comment type="similarity">
    <text evidence="4 8">Belongs to the DHNA family.</text>
</comment>
<sequence>MDIIFLRNLRIEAIIGIFDWERKVKQPVFFDIEMAADIKKAAASDHIDDTLDYKSLSKAVIDFVEKSEFQLVETLAEKVAELIIHDFNVPWLKLTLNKKGALRHADDVGIIIERGSKPQ</sequence>
<comment type="catalytic activity">
    <reaction evidence="1">
        <text>7,8-dihydroneopterin = 7,8-dihydromonapterin</text>
        <dbReference type="Rhea" id="RHEA:45328"/>
        <dbReference type="ChEBI" id="CHEBI:17001"/>
        <dbReference type="ChEBI" id="CHEBI:71175"/>
        <dbReference type="EC" id="5.1.99.8"/>
    </reaction>
</comment>
<name>A0AB33Z270_9GAMM</name>
<dbReference type="GO" id="GO:0046656">
    <property type="term" value="P:folic acid biosynthetic process"/>
    <property type="evidence" value="ECO:0007669"/>
    <property type="project" value="UniProtKB-UniRule"/>
</dbReference>
<dbReference type="Gene3D" id="3.30.1130.10">
    <property type="match status" value="1"/>
</dbReference>
<dbReference type="GO" id="GO:0046654">
    <property type="term" value="P:tetrahydrofolate biosynthetic process"/>
    <property type="evidence" value="ECO:0007669"/>
    <property type="project" value="UniProtKB-UniRule"/>
</dbReference>
<dbReference type="EMBL" id="ASHL01000004">
    <property type="protein sequence ID" value="EPD13163.1"/>
    <property type="molecule type" value="Genomic_DNA"/>
</dbReference>
<evidence type="ECO:0000256" key="6">
    <source>
        <dbReference type="ARBA" id="ARBA00023235"/>
    </source>
</evidence>
<evidence type="ECO:0000256" key="7">
    <source>
        <dbReference type="ARBA" id="ARBA00023239"/>
    </source>
</evidence>
<dbReference type="GO" id="GO:0005737">
    <property type="term" value="C:cytoplasm"/>
    <property type="evidence" value="ECO:0007669"/>
    <property type="project" value="TreeGrafter"/>
</dbReference>
<evidence type="ECO:0000256" key="3">
    <source>
        <dbReference type="ARBA" id="ARBA00005013"/>
    </source>
</evidence>
<evidence type="ECO:0000256" key="4">
    <source>
        <dbReference type="ARBA" id="ARBA00005708"/>
    </source>
</evidence>
<dbReference type="RefSeq" id="WP_015004910.1">
    <property type="nucleotide sequence ID" value="NZ_FQZJ01000003.1"/>
</dbReference>
<dbReference type="NCBIfam" id="TIGR00526">
    <property type="entry name" value="folB_dom"/>
    <property type="match status" value="1"/>
</dbReference>
<comment type="caution">
    <text evidence="10">The sequence shown here is derived from an EMBL/GenBank/DDBJ whole genome shotgun (WGS) entry which is preliminary data.</text>
</comment>
<dbReference type="Proteomes" id="UP000015462">
    <property type="component" value="Unassembled WGS sequence"/>
</dbReference>
<dbReference type="AlphaFoldDB" id="A0AB33Z270"/>
<dbReference type="CDD" id="cd00534">
    <property type="entry name" value="DHNA_DHNTPE"/>
    <property type="match status" value="1"/>
</dbReference>
<reference evidence="10 11" key="1">
    <citation type="journal article" date="2013" name="Genome Announc.">
        <title>Genome Sequence of the Pyrene- and Fluoranthene-Degrading Bacterium Cycloclasticus sp. Strain PY97M.</title>
        <authorList>
            <person name="Cui Z."/>
            <person name="Xu G."/>
            <person name="Li Q."/>
            <person name="Gao W."/>
            <person name="Zheng L."/>
        </authorList>
    </citation>
    <scope>NUCLEOTIDE SEQUENCE [LARGE SCALE GENOMIC DNA]</scope>
    <source>
        <strain evidence="10 11">PY97M</strain>
    </source>
</reference>
<dbReference type="Pfam" id="PF02152">
    <property type="entry name" value="FolB"/>
    <property type="match status" value="1"/>
</dbReference>
<dbReference type="PANTHER" id="PTHR42844:SF1">
    <property type="entry name" value="DIHYDRONEOPTERIN ALDOLASE 1-RELATED"/>
    <property type="match status" value="1"/>
</dbReference>
<dbReference type="EC" id="4.1.2.25" evidence="8"/>
<dbReference type="SUPFAM" id="SSF55620">
    <property type="entry name" value="Tetrahydrobiopterin biosynthesis enzymes-like"/>
    <property type="match status" value="1"/>
</dbReference>
<evidence type="ECO:0000313" key="10">
    <source>
        <dbReference type="EMBL" id="EPD13163.1"/>
    </source>
</evidence>
<comment type="pathway">
    <text evidence="3 8">Cofactor biosynthesis; tetrahydrofolate biosynthesis; 2-amino-4-hydroxy-6-hydroxymethyl-7,8-dihydropteridine diphosphate from 7,8-dihydroneopterin triphosphate: step 3/4.</text>
</comment>
<protein>
    <recommendedName>
        <fullName evidence="8">7,8-dihydroneopterin aldolase</fullName>
        <ecNumber evidence="8">4.1.2.25</ecNumber>
    </recommendedName>
</protein>
<keyword evidence="7 8" id="KW-0456">Lyase</keyword>
<keyword evidence="5 8" id="KW-0289">Folate biosynthesis</keyword>
<dbReference type="PANTHER" id="PTHR42844">
    <property type="entry name" value="DIHYDRONEOPTERIN ALDOLASE 1-RELATED"/>
    <property type="match status" value="1"/>
</dbReference>
<accession>A0AB33Z270</accession>
<dbReference type="GO" id="GO:0016853">
    <property type="term" value="F:isomerase activity"/>
    <property type="evidence" value="ECO:0007669"/>
    <property type="project" value="UniProtKB-KW"/>
</dbReference>